<gene>
    <name evidence="2" type="ORF">UN65_12530</name>
</gene>
<keyword evidence="1" id="KW-1133">Transmembrane helix</keyword>
<dbReference type="EMBL" id="CP010992">
    <property type="protein sequence ID" value="AMO21049.1"/>
    <property type="molecule type" value="Genomic_DNA"/>
</dbReference>
<evidence type="ECO:0008006" key="4">
    <source>
        <dbReference type="Google" id="ProtNLM"/>
    </source>
</evidence>
<keyword evidence="1" id="KW-0812">Transmembrane</keyword>
<proteinExistence type="predicted"/>
<feature type="transmembrane region" description="Helical" evidence="1">
    <location>
        <begin position="201"/>
        <end position="218"/>
    </location>
</feature>
<dbReference type="AlphaFoldDB" id="A0AAI8CJF4"/>
<reference evidence="3" key="1">
    <citation type="submission" date="2016-03" db="EMBL/GenBank/DDBJ databases">
        <title>Flavobacterium columnare strain B185, complete genome.</title>
        <authorList>
            <person name="Sundberg L.-R."/>
            <person name="Papponen P."/>
            <person name="Laanto E."/>
        </authorList>
    </citation>
    <scope>NUCLEOTIDE SEQUENCE [LARGE SCALE GENOMIC DNA]</scope>
    <source>
        <strain evidence="3">B185</strain>
    </source>
</reference>
<feature type="transmembrane region" description="Helical" evidence="1">
    <location>
        <begin position="255"/>
        <end position="272"/>
    </location>
</feature>
<feature type="transmembrane region" description="Helical" evidence="1">
    <location>
        <begin position="12"/>
        <end position="34"/>
    </location>
</feature>
<name>A0AAI8CJF4_9FLAO</name>
<sequence>MSRFLKNIFDFYINSSIHVALAVFAFVQISCIEFHISNTNNVREFAFYGTIVGYNFIKYDELTRVRKRVWHKQLKWIVSLSFVSVLCCGYYFFQFNSITQITAIGVLLLTGFYTLPIVPKKTNFRNWSGVKIYLVALSWAIVTVWLPIFNTELVIKYDVVFYFIQRFLVVFVLMLIFEIVDLSKDKLSLQTIPQQIGVRQTKWLGYVLLVICVLLEVFKFNSNGNFNNQLVALQLILPFFIAIALFFATPNRSKYYTSFWVEAIPIVWYLFFY</sequence>
<dbReference type="GeneID" id="60758036"/>
<feature type="transmembrane region" description="Helical" evidence="1">
    <location>
        <begin position="230"/>
        <end position="248"/>
    </location>
</feature>
<accession>A0AAI8CJF4</accession>
<feature type="transmembrane region" description="Helical" evidence="1">
    <location>
        <begin position="98"/>
        <end position="118"/>
    </location>
</feature>
<protein>
    <recommendedName>
        <fullName evidence="4">Prenyltransferase</fullName>
    </recommendedName>
</protein>
<feature type="transmembrane region" description="Helical" evidence="1">
    <location>
        <begin position="160"/>
        <end position="180"/>
    </location>
</feature>
<organism evidence="2 3">
    <name type="scientific">Flavobacterium columnare</name>
    <dbReference type="NCBI Taxonomy" id="996"/>
    <lineage>
        <taxon>Bacteria</taxon>
        <taxon>Pseudomonadati</taxon>
        <taxon>Bacteroidota</taxon>
        <taxon>Flavobacteriia</taxon>
        <taxon>Flavobacteriales</taxon>
        <taxon>Flavobacteriaceae</taxon>
        <taxon>Flavobacterium</taxon>
    </lineage>
</organism>
<evidence type="ECO:0000256" key="1">
    <source>
        <dbReference type="SAM" id="Phobius"/>
    </source>
</evidence>
<evidence type="ECO:0000313" key="3">
    <source>
        <dbReference type="Proteomes" id="UP000304840"/>
    </source>
</evidence>
<feature type="transmembrane region" description="Helical" evidence="1">
    <location>
        <begin position="74"/>
        <end position="92"/>
    </location>
</feature>
<reference evidence="2 3" key="2">
    <citation type="submission" date="2019-05" db="EMBL/GenBank/DDBJ databases">
        <authorList>
            <person name="Ravantti J.J."/>
        </authorList>
    </citation>
    <scope>NUCLEOTIDE SEQUENCE [LARGE SCALE GENOMIC DNA]</scope>
    <source>
        <strain evidence="2 3">B185</strain>
    </source>
</reference>
<feature type="transmembrane region" description="Helical" evidence="1">
    <location>
        <begin position="130"/>
        <end position="148"/>
    </location>
</feature>
<dbReference type="Proteomes" id="UP000304840">
    <property type="component" value="Chromosome"/>
</dbReference>
<dbReference type="RefSeq" id="WP_014166344.1">
    <property type="nucleotide sequence ID" value="NZ_CP010992.1"/>
</dbReference>
<evidence type="ECO:0000313" key="2">
    <source>
        <dbReference type="EMBL" id="AMO21049.1"/>
    </source>
</evidence>
<keyword evidence="1" id="KW-0472">Membrane</keyword>